<feature type="binding site" evidence="2">
    <location>
        <position position="92"/>
    </location>
    <ligand>
        <name>substrate</name>
    </ligand>
</feature>
<evidence type="ECO:0000313" key="7">
    <source>
        <dbReference type="Proteomes" id="UP000198302"/>
    </source>
</evidence>
<evidence type="ECO:0000256" key="2">
    <source>
        <dbReference type="HAMAP-Rule" id="MF_00549"/>
    </source>
</evidence>
<comment type="caution">
    <text evidence="2">Lacks conserved residue(s) required for the propagation of feature annotation.</text>
</comment>
<keyword evidence="7" id="KW-1185">Reference proteome</keyword>
<dbReference type="OrthoDB" id="9787147at2"/>
<evidence type="ECO:0000313" key="4">
    <source>
        <dbReference type="EMBL" id="KIO52098.1"/>
    </source>
</evidence>
<feature type="binding site" evidence="2">
    <location>
        <position position="16"/>
    </location>
    <ligand>
        <name>substrate</name>
    </ligand>
</feature>
<dbReference type="InterPro" id="IPR004363">
    <property type="entry name" value="Methylgl_synth"/>
</dbReference>
<dbReference type="STRING" id="37752.IW18_13275"/>
<accession>A0A0D0ETV3</accession>
<dbReference type="GO" id="GO:0008929">
    <property type="term" value="F:methylglyoxal synthase activity"/>
    <property type="evidence" value="ECO:0007669"/>
    <property type="project" value="UniProtKB-UniRule"/>
</dbReference>
<dbReference type="GO" id="GO:0005829">
    <property type="term" value="C:cytosol"/>
    <property type="evidence" value="ECO:0007669"/>
    <property type="project" value="TreeGrafter"/>
</dbReference>
<evidence type="ECO:0000259" key="3">
    <source>
        <dbReference type="PROSITE" id="PS51855"/>
    </source>
</evidence>
<sequence>MKKHTLIAIIAHDNKKADMIQFLIKNGITLQYDKIKLIATGILGRNAEKSGFKVKKMLPCSMGGDAQIASKVAGGKINVVFMFTDPLVTNAHEVDIKMLVRICDVHNVPLATNEATAQLFLNAIVQRL</sequence>
<evidence type="ECO:0000313" key="5">
    <source>
        <dbReference type="EMBL" id="OXA84139.1"/>
    </source>
</evidence>
<keyword evidence="2" id="KW-0456">Lyase</keyword>
<dbReference type="Pfam" id="PF02142">
    <property type="entry name" value="MGS"/>
    <property type="match status" value="1"/>
</dbReference>
<evidence type="ECO:0000313" key="6">
    <source>
        <dbReference type="Proteomes" id="UP000032061"/>
    </source>
</evidence>
<feature type="binding site" evidence="2">
    <location>
        <position position="12"/>
    </location>
    <ligand>
        <name>substrate</name>
    </ligand>
</feature>
<dbReference type="InterPro" id="IPR011607">
    <property type="entry name" value="MGS-like_dom"/>
</dbReference>
<dbReference type="EC" id="4.2.3.3" evidence="2"/>
<evidence type="ECO:0000256" key="1">
    <source>
        <dbReference type="ARBA" id="ARBA00006287"/>
    </source>
</evidence>
<reference evidence="5 7" key="2">
    <citation type="submission" date="2016-11" db="EMBL/GenBank/DDBJ databases">
        <title>Whole genomes of Flavobacteriaceae.</title>
        <authorList>
            <person name="Stine C."/>
            <person name="Li C."/>
            <person name="Tadesse D."/>
        </authorList>
    </citation>
    <scope>NUCLEOTIDE SEQUENCE [LARGE SCALE GENOMIC DNA]</scope>
    <source>
        <strain evidence="5 7">ATCC 51468</strain>
    </source>
</reference>
<dbReference type="HAMAP" id="MF_00549">
    <property type="entry name" value="Methylglyoxal_synth"/>
    <property type="match status" value="1"/>
</dbReference>
<comment type="function">
    <text evidence="2">Catalyzes the formation of methylglyoxal from dihydroxyacetone phosphate.</text>
</comment>
<feature type="active site" description="Proton donor/acceptor" evidence="2">
    <location>
        <position position="65"/>
    </location>
</feature>
<dbReference type="SUPFAM" id="SSF52335">
    <property type="entry name" value="Methylglyoxal synthase-like"/>
    <property type="match status" value="1"/>
</dbReference>
<dbReference type="PROSITE" id="PS51855">
    <property type="entry name" value="MGS"/>
    <property type="match status" value="1"/>
</dbReference>
<comment type="catalytic activity">
    <reaction evidence="2">
        <text>dihydroxyacetone phosphate = methylglyoxal + phosphate</text>
        <dbReference type="Rhea" id="RHEA:17937"/>
        <dbReference type="ChEBI" id="CHEBI:17158"/>
        <dbReference type="ChEBI" id="CHEBI:43474"/>
        <dbReference type="ChEBI" id="CHEBI:57642"/>
        <dbReference type="EC" id="4.2.3.3"/>
    </reaction>
</comment>
<organism evidence="4 6">
    <name type="scientific">Flavobacterium hibernum</name>
    <dbReference type="NCBI Taxonomy" id="37752"/>
    <lineage>
        <taxon>Bacteria</taxon>
        <taxon>Pseudomonadati</taxon>
        <taxon>Bacteroidota</taxon>
        <taxon>Flavobacteriia</taxon>
        <taxon>Flavobacteriales</taxon>
        <taxon>Flavobacteriaceae</taxon>
        <taxon>Flavobacterium</taxon>
    </lineage>
</organism>
<dbReference type="Proteomes" id="UP000198302">
    <property type="component" value="Unassembled WGS sequence"/>
</dbReference>
<dbReference type="NCBIfam" id="NF003559">
    <property type="entry name" value="PRK05234.1"/>
    <property type="match status" value="1"/>
</dbReference>
<dbReference type="Proteomes" id="UP000032061">
    <property type="component" value="Unassembled WGS sequence"/>
</dbReference>
<reference evidence="4 6" key="1">
    <citation type="submission" date="2015-01" db="EMBL/GenBank/DDBJ databases">
        <title>Genome of Flavobacterium hibernum DSM 12611.</title>
        <authorList>
            <person name="Stropko S.J."/>
            <person name="Pipes S.E."/>
            <person name="Newman J.D."/>
        </authorList>
    </citation>
    <scope>NUCLEOTIDE SEQUENCE [LARGE SCALE GENOMIC DNA]</scope>
    <source>
        <strain evidence="4 6">DSM 12611</strain>
    </source>
</reference>
<dbReference type="PANTHER" id="PTHR30492:SF0">
    <property type="entry name" value="METHYLGLYOXAL SYNTHASE"/>
    <property type="match status" value="1"/>
</dbReference>
<dbReference type="EMBL" id="MUGX01000035">
    <property type="protein sequence ID" value="OXA84139.1"/>
    <property type="molecule type" value="Genomic_DNA"/>
</dbReference>
<dbReference type="RefSeq" id="WP_041518368.1">
    <property type="nucleotide sequence ID" value="NZ_JPRK01000011.1"/>
</dbReference>
<dbReference type="SMART" id="SM00851">
    <property type="entry name" value="MGS"/>
    <property type="match status" value="1"/>
</dbReference>
<dbReference type="InterPro" id="IPR036914">
    <property type="entry name" value="MGS-like_dom_sf"/>
</dbReference>
<dbReference type="GO" id="GO:0019242">
    <property type="term" value="P:methylglyoxal biosynthetic process"/>
    <property type="evidence" value="ECO:0007669"/>
    <property type="project" value="UniProtKB-UniRule"/>
</dbReference>
<dbReference type="PANTHER" id="PTHR30492">
    <property type="entry name" value="METHYLGLYOXAL SYNTHASE"/>
    <property type="match status" value="1"/>
</dbReference>
<comment type="similarity">
    <text evidence="1 2">Belongs to the methylglyoxal synthase family.</text>
</comment>
<proteinExistence type="inferred from homology"/>
<dbReference type="EMBL" id="JPRK01000011">
    <property type="protein sequence ID" value="KIO52098.1"/>
    <property type="molecule type" value="Genomic_DNA"/>
</dbReference>
<protein>
    <recommendedName>
        <fullName evidence="2">Methylglyoxal synthase</fullName>
        <shortName evidence="2">MGS</shortName>
        <ecNumber evidence="2">4.2.3.3</ecNumber>
    </recommendedName>
</protein>
<dbReference type="Gene3D" id="3.40.50.1380">
    <property type="entry name" value="Methylglyoxal synthase-like domain"/>
    <property type="match status" value="1"/>
</dbReference>
<feature type="domain" description="MGS-like" evidence="3">
    <location>
        <begin position="1"/>
        <end position="128"/>
    </location>
</feature>
<comment type="caution">
    <text evidence="4">The sequence shown here is derived from an EMBL/GenBank/DDBJ whole genome shotgun (WGS) entry which is preliminary data.</text>
</comment>
<dbReference type="AlphaFoldDB" id="A0A0D0ETV3"/>
<name>A0A0D0ETV3_9FLAO</name>
<gene>
    <name evidence="2" type="primary">mgsA</name>
    <name evidence="5" type="ORF">B0A73_20830</name>
    <name evidence="4" type="ORF">IW18_13275</name>
</gene>